<name>A0A0U5GL54_9GAMM</name>
<evidence type="ECO:0000313" key="2">
    <source>
        <dbReference type="Proteomes" id="UP000059419"/>
    </source>
</evidence>
<dbReference type="PATRIC" id="fig|1619313.3.peg.1687"/>
<dbReference type="STRING" id="1619313.EM595_1623"/>
<proteinExistence type="predicted"/>
<organism evidence="1 2">
    <name type="scientific">Duffyella gerundensis</name>
    <dbReference type="NCBI Taxonomy" id="1619313"/>
    <lineage>
        <taxon>Bacteria</taxon>
        <taxon>Pseudomonadati</taxon>
        <taxon>Pseudomonadota</taxon>
        <taxon>Gammaproteobacteria</taxon>
        <taxon>Enterobacterales</taxon>
        <taxon>Erwiniaceae</taxon>
        <taxon>Duffyella</taxon>
    </lineage>
</organism>
<dbReference type="Proteomes" id="UP000059419">
    <property type="component" value="Chromosome 1"/>
</dbReference>
<reference evidence="2" key="1">
    <citation type="submission" date="2015-11" db="EMBL/GenBank/DDBJ databases">
        <authorList>
            <person name="Blom J."/>
        </authorList>
    </citation>
    <scope>NUCLEOTIDE SEQUENCE [LARGE SCALE GENOMIC DNA]</scope>
</reference>
<dbReference type="AlphaFoldDB" id="A0A0U5GL54"/>
<keyword evidence="2" id="KW-1185">Reference proteome</keyword>
<dbReference type="EMBL" id="LN907827">
    <property type="protein sequence ID" value="CUU23857.1"/>
    <property type="molecule type" value="Genomic_DNA"/>
</dbReference>
<dbReference type="KEGG" id="ege:EM595_1623"/>
<gene>
    <name evidence="1" type="ORF">EM595_1623</name>
</gene>
<sequence>MDLTPGGICAATRYLLVTPLPNYQDALKHYAPFLTRGQSAITAIISDKTATAAPVLLHFTR</sequence>
<protein>
    <submittedName>
        <fullName evidence="1">Uncharacterized protein</fullName>
    </submittedName>
</protein>
<accession>A0A0U5GL54</accession>
<evidence type="ECO:0000313" key="1">
    <source>
        <dbReference type="EMBL" id="CUU23857.1"/>
    </source>
</evidence>